<proteinExistence type="inferred from homology"/>
<feature type="domain" description="Vacuolar protein sorting-associated protein 13 VPS13 adaptor binding" evidence="2">
    <location>
        <begin position="7"/>
        <end position="171"/>
    </location>
</feature>
<dbReference type="InterPro" id="IPR009543">
    <property type="entry name" value="VPS13_VAB"/>
</dbReference>
<protein>
    <recommendedName>
        <fullName evidence="2">Vacuolar protein sorting-associated protein 13 VPS13 adaptor binding domain-containing protein</fullName>
    </recommendedName>
</protein>
<evidence type="ECO:0000313" key="3">
    <source>
        <dbReference type="EMBL" id="KAJ8973733.1"/>
    </source>
</evidence>
<comment type="caution">
    <text evidence="3">The sequence shown here is derived from an EMBL/GenBank/DDBJ whole genome shotgun (WGS) entry which is preliminary data.</text>
</comment>
<organism evidence="3 4">
    <name type="scientific">Molorchus minor</name>
    <dbReference type="NCBI Taxonomy" id="1323400"/>
    <lineage>
        <taxon>Eukaryota</taxon>
        <taxon>Metazoa</taxon>
        <taxon>Ecdysozoa</taxon>
        <taxon>Arthropoda</taxon>
        <taxon>Hexapoda</taxon>
        <taxon>Insecta</taxon>
        <taxon>Pterygota</taxon>
        <taxon>Neoptera</taxon>
        <taxon>Endopterygota</taxon>
        <taxon>Coleoptera</taxon>
        <taxon>Polyphaga</taxon>
        <taxon>Cucujiformia</taxon>
        <taxon>Chrysomeloidea</taxon>
        <taxon>Cerambycidae</taxon>
        <taxon>Lamiinae</taxon>
        <taxon>Monochamini</taxon>
        <taxon>Molorchus</taxon>
    </lineage>
</organism>
<dbReference type="Proteomes" id="UP001162164">
    <property type="component" value="Unassembled WGS sequence"/>
</dbReference>
<dbReference type="PANTHER" id="PTHR16166">
    <property type="entry name" value="VACUOLAR PROTEIN SORTING-ASSOCIATED PROTEIN VPS13"/>
    <property type="match status" value="1"/>
</dbReference>
<gene>
    <name evidence="3" type="ORF">NQ317_012872</name>
</gene>
<name>A0ABQ9J7V2_9CUCU</name>
<dbReference type="Pfam" id="PF25036">
    <property type="entry name" value="VPS13_VAB"/>
    <property type="match status" value="1"/>
</dbReference>
<evidence type="ECO:0000259" key="2">
    <source>
        <dbReference type="Pfam" id="PF25036"/>
    </source>
</evidence>
<evidence type="ECO:0000313" key="4">
    <source>
        <dbReference type="Proteomes" id="UP001162164"/>
    </source>
</evidence>
<dbReference type="InterPro" id="IPR026847">
    <property type="entry name" value="VPS13"/>
</dbReference>
<sequence>MTSTCYNIHLRPAVILMNCLPIDIICCVDEGPDEFTVKPGDKLQLPNIDPGRNVLVMRLPEYLEKEWSCRHEISAEHEEFSVWTFNSYDSAAKMTLDLGMHTLDKNGSLIMSLYCPFWMLNKTGLMIGYRKSKKTEKNDAVGSPTKCSDENLNVLYHPAQFKGPILFSFNPKNFFWQEKSCD</sequence>
<keyword evidence="4" id="KW-1185">Reference proteome</keyword>
<evidence type="ECO:0000256" key="1">
    <source>
        <dbReference type="ARBA" id="ARBA00006545"/>
    </source>
</evidence>
<reference evidence="3" key="1">
    <citation type="journal article" date="2023" name="Insect Mol. Biol.">
        <title>Genome sequencing provides insights into the evolution of gene families encoding plant cell wall-degrading enzymes in longhorned beetles.</title>
        <authorList>
            <person name="Shin N.R."/>
            <person name="Okamura Y."/>
            <person name="Kirsch R."/>
            <person name="Pauchet Y."/>
        </authorList>
    </citation>
    <scope>NUCLEOTIDE SEQUENCE</scope>
    <source>
        <strain evidence="3">MMC_N1</strain>
    </source>
</reference>
<accession>A0ABQ9J7V2</accession>
<dbReference type="PANTHER" id="PTHR16166:SF93">
    <property type="entry name" value="INTERMEMBRANE LIPID TRANSFER PROTEIN VPS13"/>
    <property type="match status" value="1"/>
</dbReference>
<dbReference type="EMBL" id="JAPWTJ010001125">
    <property type="protein sequence ID" value="KAJ8973733.1"/>
    <property type="molecule type" value="Genomic_DNA"/>
</dbReference>
<comment type="similarity">
    <text evidence="1">Belongs to the VPS13 family.</text>
</comment>